<protein>
    <recommendedName>
        <fullName evidence="11">Ionotropic glutamate receptor C-terminal domain-containing protein</fullName>
    </recommendedName>
</protein>
<keyword evidence="10" id="KW-0732">Signal</keyword>
<evidence type="ECO:0000256" key="8">
    <source>
        <dbReference type="ARBA" id="ARBA00023180"/>
    </source>
</evidence>
<keyword evidence="3" id="KW-1003">Cell membrane</keyword>
<keyword evidence="6 9" id="KW-0472">Membrane</keyword>
<evidence type="ECO:0000313" key="13">
    <source>
        <dbReference type="Proteomes" id="UP001286313"/>
    </source>
</evidence>
<evidence type="ECO:0000256" key="10">
    <source>
        <dbReference type="SAM" id="SignalP"/>
    </source>
</evidence>
<feature type="domain" description="Ionotropic glutamate receptor C-terminal" evidence="11">
    <location>
        <begin position="1"/>
        <end position="208"/>
    </location>
</feature>
<evidence type="ECO:0000256" key="3">
    <source>
        <dbReference type="ARBA" id="ARBA00022475"/>
    </source>
</evidence>
<evidence type="ECO:0000256" key="5">
    <source>
        <dbReference type="ARBA" id="ARBA00022989"/>
    </source>
</evidence>
<proteinExistence type="inferred from homology"/>
<dbReference type="Proteomes" id="UP001286313">
    <property type="component" value="Unassembled WGS sequence"/>
</dbReference>
<evidence type="ECO:0000256" key="4">
    <source>
        <dbReference type="ARBA" id="ARBA00022692"/>
    </source>
</evidence>
<keyword evidence="5 9" id="KW-1133">Transmembrane helix</keyword>
<evidence type="ECO:0000256" key="1">
    <source>
        <dbReference type="ARBA" id="ARBA00004651"/>
    </source>
</evidence>
<dbReference type="AlphaFoldDB" id="A0AAE1GJ77"/>
<feature type="chain" id="PRO_5042021192" description="Ionotropic glutamate receptor C-terminal domain-containing protein" evidence="10">
    <location>
        <begin position="19"/>
        <end position="236"/>
    </location>
</feature>
<organism evidence="12 13">
    <name type="scientific">Petrolisthes cinctipes</name>
    <name type="common">Flat porcelain crab</name>
    <dbReference type="NCBI Taxonomy" id="88211"/>
    <lineage>
        <taxon>Eukaryota</taxon>
        <taxon>Metazoa</taxon>
        <taxon>Ecdysozoa</taxon>
        <taxon>Arthropoda</taxon>
        <taxon>Crustacea</taxon>
        <taxon>Multicrustacea</taxon>
        <taxon>Malacostraca</taxon>
        <taxon>Eumalacostraca</taxon>
        <taxon>Eucarida</taxon>
        <taxon>Decapoda</taxon>
        <taxon>Pleocyemata</taxon>
        <taxon>Anomura</taxon>
        <taxon>Galatheoidea</taxon>
        <taxon>Porcellanidae</taxon>
        <taxon>Petrolisthes</taxon>
    </lineage>
</organism>
<evidence type="ECO:0000313" key="12">
    <source>
        <dbReference type="EMBL" id="KAK3892895.1"/>
    </source>
</evidence>
<keyword evidence="8" id="KW-0325">Glycoprotein</keyword>
<comment type="caution">
    <text evidence="12">The sequence shown here is derived from an EMBL/GenBank/DDBJ whole genome shotgun (WGS) entry which is preliminary data.</text>
</comment>
<keyword evidence="13" id="KW-1185">Reference proteome</keyword>
<gene>
    <name evidence="12" type="ORF">Pcinc_003261</name>
</gene>
<evidence type="ECO:0000256" key="7">
    <source>
        <dbReference type="ARBA" id="ARBA00023170"/>
    </source>
</evidence>
<evidence type="ECO:0000256" key="9">
    <source>
        <dbReference type="SAM" id="Phobius"/>
    </source>
</evidence>
<reference evidence="12" key="1">
    <citation type="submission" date="2023-10" db="EMBL/GenBank/DDBJ databases">
        <title>Genome assemblies of two species of porcelain crab, Petrolisthes cinctipes and Petrolisthes manimaculis (Anomura: Porcellanidae).</title>
        <authorList>
            <person name="Angst P."/>
        </authorList>
    </citation>
    <scope>NUCLEOTIDE SEQUENCE</scope>
    <source>
        <strain evidence="12">PB745_01</strain>
        <tissue evidence="12">Gill</tissue>
    </source>
</reference>
<comment type="subcellular location">
    <subcellularLocation>
        <location evidence="1">Cell membrane</location>
        <topology evidence="1">Multi-pass membrane protein</topology>
    </subcellularLocation>
</comment>
<dbReference type="GO" id="GO:0005886">
    <property type="term" value="C:plasma membrane"/>
    <property type="evidence" value="ECO:0007669"/>
    <property type="project" value="UniProtKB-SubCell"/>
</dbReference>
<keyword evidence="7" id="KW-0675">Receptor</keyword>
<feature type="transmembrane region" description="Helical" evidence="9">
    <location>
        <begin position="197"/>
        <end position="221"/>
    </location>
</feature>
<evidence type="ECO:0000256" key="6">
    <source>
        <dbReference type="ARBA" id="ARBA00023136"/>
    </source>
</evidence>
<evidence type="ECO:0000256" key="2">
    <source>
        <dbReference type="ARBA" id="ARBA00008685"/>
    </source>
</evidence>
<dbReference type="GO" id="GO:0015276">
    <property type="term" value="F:ligand-gated monoatomic ion channel activity"/>
    <property type="evidence" value="ECO:0007669"/>
    <property type="project" value="InterPro"/>
</dbReference>
<sequence length="236" mass="26063">MILGAWVLLGMMITLSYSCNLTSLLAVRRIPHPVQTLRDLLDNPSLTVIMSPNSIITATIARSQEGDLHDLHGLQETGRVKFMPPSFLPKALQTLVVRGDHVIISTTLRMANLISQTFSETGECDFYISRQTFISNTHSIITQKSSPLTPAISNWVTRVLEAGIFNHWTASSLRNYTNCRQSSSKITILSAISMKSILGIIGMLGLGLIAAIAVFCLELFVTRFNCATFDERPLHT</sequence>
<dbReference type="PANTHER" id="PTHR42643:SF24">
    <property type="entry name" value="IONOTROPIC RECEPTOR 60A"/>
    <property type="match status" value="1"/>
</dbReference>
<feature type="signal peptide" evidence="10">
    <location>
        <begin position="1"/>
        <end position="18"/>
    </location>
</feature>
<dbReference type="InterPro" id="IPR052192">
    <property type="entry name" value="Insect_Ionotropic_Sensory_Rcpt"/>
</dbReference>
<evidence type="ECO:0000259" key="11">
    <source>
        <dbReference type="Pfam" id="PF00060"/>
    </source>
</evidence>
<dbReference type="EMBL" id="JAWQEG010000241">
    <property type="protein sequence ID" value="KAK3892895.1"/>
    <property type="molecule type" value="Genomic_DNA"/>
</dbReference>
<accession>A0AAE1GJ77</accession>
<dbReference type="InterPro" id="IPR001320">
    <property type="entry name" value="Iontro_rcpt_C"/>
</dbReference>
<dbReference type="PANTHER" id="PTHR42643">
    <property type="entry name" value="IONOTROPIC RECEPTOR 20A-RELATED"/>
    <property type="match status" value="1"/>
</dbReference>
<name>A0AAE1GJ77_PETCI</name>
<keyword evidence="4 9" id="KW-0812">Transmembrane</keyword>
<dbReference type="Pfam" id="PF00060">
    <property type="entry name" value="Lig_chan"/>
    <property type="match status" value="1"/>
</dbReference>
<dbReference type="GO" id="GO:0050906">
    <property type="term" value="P:detection of stimulus involved in sensory perception"/>
    <property type="evidence" value="ECO:0007669"/>
    <property type="project" value="UniProtKB-ARBA"/>
</dbReference>
<comment type="similarity">
    <text evidence="2">Belongs to the glutamate-gated ion channel (TC 1.A.10.1) family.</text>
</comment>
<dbReference type="SUPFAM" id="SSF53850">
    <property type="entry name" value="Periplasmic binding protein-like II"/>
    <property type="match status" value="1"/>
</dbReference>